<dbReference type="AlphaFoldDB" id="A0A6N8EIL3"/>
<organism evidence="2 3">
    <name type="scientific">Allochromatium palmeri</name>
    <dbReference type="NCBI Taxonomy" id="231048"/>
    <lineage>
        <taxon>Bacteria</taxon>
        <taxon>Pseudomonadati</taxon>
        <taxon>Pseudomonadota</taxon>
        <taxon>Gammaproteobacteria</taxon>
        <taxon>Chromatiales</taxon>
        <taxon>Chromatiaceae</taxon>
        <taxon>Allochromatium</taxon>
    </lineage>
</organism>
<sequence length="96" mass="9943">MNIASLPAILLALAGWTLTALSAAAMLSGPYDGRTCQTDCVQTLFFSGMATGILGLILGIVGLRFVTGRRLSQVSLWLAGPLCAIFAALFLIGNLA</sequence>
<keyword evidence="1" id="KW-1133">Transmembrane helix</keyword>
<keyword evidence="1" id="KW-0812">Transmembrane</keyword>
<comment type="caution">
    <text evidence="2">The sequence shown here is derived from an EMBL/GenBank/DDBJ whole genome shotgun (WGS) entry which is preliminary data.</text>
</comment>
<protein>
    <submittedName>
        <fullName evidence="2">Uncharacterized protein</fullName>
    </submittedName>
</protein>
<dbReference type="EMBL" id="WNKT01000044">
    <property type="protein sequence ID" value="MTW22546.1"/>
    <property type="molecule type" value="Genomic_DNA"/>
</dbReference>
<feature type="transmembrane region" description="Helical" evidence="1">
    <location>
        <begin position="74"/>
        <end position="93"/>
    </location>
</feature>
<feature type="transmembrane region" description="Helical" evidence="1">
    <location>
        <begin position="44"/>
        <end position="67"/>
    </location>
</feature>
<keyword evidence="1" id="KW-0472">Membrane</keyword>
<evidence type="ECO:0000313" key="2">
    <source>
        <dbReference type="EMBL" id="MTW22546.1"/>
    </source>
</evidence>
<accession>A0A6N8EIL3</accession>
<dbReference type="RefSeq" id="WP_155451106.1">
    <property type="nucleotide sequence ID" value="NZ_WNKT01000044.1"/>
</dbReference>
<evidence type="ECO:0000256" key="1">
    <source>
        <dbReference type="SAM" id="Phobius"/>
    </source>
</evidence>
<dbReference type="OrthoDB" id="9896081at2"/>
<reference evidence="2 3" key="1">
    <citation type="submission" date="2019-11" db="EMBL/GenBank/DDBJ databases">
        <title>Whole-genome sequence of the anaerobic purple sulfur bacterium Allochromatium palmeri DSM 15591.</title>
        <authorList>
            <person name="Kyndt J.A."/>
            <person name="Meyer T.E."/>
        </authorList>
    </citation>
    <scope>NUCLEOTIDE SEQUENCE [LARGE SCALE GENOMIC DNA]</scope>
    <source>
        <strain evidence="2 3">DSM 15591</strain>
    </source>
</reference>
<keyword evidence="3" id="KW-1185">Reference proteome</keyword>
<proteinExistence type="predicted"/>
<dbReference type="Proteomes" id="UP000434044">
    <property type="component" value="Unassembled WGS sequence"/>
</dbReference>
<evidence type="ECO:0000313" key="3">
    <source>
        <dbReference type="Proteomes" id="UP000434044"/>
    </source>
</evidence>
<gene>
    <name evidence="2" type="ORF">GJ668_15850</name>
</gene>
<name>A0A6N8EIL3_9GAMM</name>